<organism evidence="1 2">
    <name type="scientific">Parashewanella spongiae</name>
    <dbReference type="NCBI Taxonomy" id="342950"/>
    <lineage>
        <taxon>Bacteria</taxon>
        <taxon>Pseudomonadati</taxon>
        <taxon>Pseudomonadota</taxon>
        <taxon>Gammaproteobacteria</taxon>
        <taxon>Alteromonadales</taxon>
        <taxon>Shewanellaceae</taxon>
        <taxon>Parashewanella</taxon>
    </lineage>
</organism>
<evidence type="ECO:0008006" key="3">
    <source>
        <dbReference type="Google" id="ProtNLM"/>
    </source>
</evidence>
<evidence type="ECO:0000313" key="1">
    <source>
        <dbReference type="EMBL" id="RJY05995.1"/>
    </source>
</evidence>
<accession>A0A3A6TWZ9</accession>
<keyword evidence="2" id="KW-1185">Reference proteome</keyword>
<reference evidence="1 2" key="1">
    <citation type="submission" date="2018-09" db="EMBL/GenBank/DDBJ databases">
        <title>Phylogeny of the Shewanellaceae, and recommendation for two new genera, Pseudoshewanella and Parashewanella.</title>
        <authorList>
            <person name="Wang G."/>
        </authorList>
    </citation>
    <scope>NUCLEOTIDE SEQUENCE [LARGE SCALE GENOMIC DNA]</scope>
    <source>
        <strain evidence="1 2">KCTC 22492</strain>
    </source>
</reference>
<sequence>MKWIVIILTLIVSGCGPQQVEKGSPEDISIKFFSSIYIERDIKKSTQFVTSDIKQLLNHYHIASAVQRNVIGLSMTDVEFEIEDIDIDFFRRLTKDVTVRVKFRGLKGGSPWVDDRTLRLKRRDDSWVIVELLPERIR</sequence>
<comment type="caution">
    <text evidence="1">The sequence shown here is derived from an EMBL/GenBank/DDBJ whole genome shotgun (WGS) entry which is preliminary data.</text>
</comment>
<proteinExistence type="predicted"/>
<dbReference type="Proteomes" id="UP000273022">
    <property type="component" value="Unassembled WGS sequence"/>
</dbReference>
<dbReference type="PROSITE" id="PS51257">
    <property type="entry name" value="PROKAR_LIPOPROTEIN"/>
    <property type="match status" value="1"/>
</dbReference>
<name>A0A3A6TWZ9_9GAMM</name>
<evidence type="ECO:0000313" key="2">
    <source>
        <dbReference type="Proteomes" id="UP000273022"/>
    </source>
</evidence>
<dbReference type="AlphaFoldDB" id="A0A3A6TWZ9"/>
<protein>
    <recommendedName>
        <fullName evidence="3">DUF4878 domain-containing protein</fullName>
    </recommendedName>
</protein>
<gene>
    <name evidence="1" type="ORF">D5R81_18275</name>
</gene>
<dbReference type="OrthoDB" id="5767078at2"/>
<dbReference type="EMBL" id="QYYH01000176">
    <property type="protein sequence ID" value="RJY05995.1"/>
    <property type="molecule type" value="Genomic_DNA"/>
</dbReference>
<dbReference type="RefSeq" id="WP_121855039.1">
    <property type="nucleotide sequence ID" value="NZ_CP037952.1"/>
</dbReference>